<reference evidence="7 8" key="1">
    <citation type="submission" date="2019-09" db="EMBL/GenBank/DDBJ databases">
        <title>Ecophysiology of the spiral-shaped methanotroph Methylospira mobilis as revealed by the complete genome sequence.</title>
        <authorList>
            <person name="Oshkin I.Y."/>
            <person name="Dedysh S.N."/>
            <person name="Miroshnikov K."/>
            <person name="Danilova O.V."/>
            <person name="Hakobyan A."/>
            <person name="Liesack W."/>
        </authorList>
    </citation>
    <scope>NUCLEOTIDE SEQUENCE [LARGE SCALE GENOMIC DNA]</scope>
    <source>
        <strain evidence="7 8">Shm1</strain>
    </source>
</reference>
<feature type="transmembrane region" description="Helical" evidence="4">
    <location>
        <begin position="214"/>
        <end position="235"/>
    </location>
</feature>
<dbReference type="PANTHER" id="PTHR43547">
    <property type="entry name" value="TWO-COMPONENT HISTIDINE KINASE"/>
    <property type="match status" value="1"/>
</dbReference>
<feature type="transmembrane region" description="Helical" evidence="4">
    <location>
        <begin position="187"/>
        <end position="207"/>
    </location>
</feature>
<gene>
    <name evidence="7" type="ORF">F6R98_06895</name>
</gene>
<name>A0A5Q0BJQ2_9GAMM</name>
<keyword evidence="4" id="KW-0812">Transmembrane</keyword>
<keyword evidence="4" id="KW-1133">Transmembrane helix</keyword>
<evidence type="ECO:0000256" key="1">
    <source>
        <dbReference type="ARBA" id="ARBA00000085"/>
    </source>
</evidence>
<evidence type="ECO:0000256" key="5">
    <source>
        <dbReference type="SAM" id="SignalP"/>
    </source>
</evidence>
<feature type="transmembrane region" description="Helical" evidence="4">
    <location>
        <begin position="247"/>
        <end position="268"/>
    </location>
</feature>
<accession>A0A5Q0BJQ2</accession>
<dbReference type="InterPro" id="IPR036890">
    <property type="entry name" value="HATPase_C_sf"/>
</dbReference>
<dbReference type="InterPro" id="IPR004358">
    <property type="entry name" value="Sig_transdc_His_kin-like_C"/>
</dbReference>
<dbReference type="OrthoDB" id="9804645at2"/>
<proteinExistence type="predicted"/>
<comment type="catalytic activity">
    <reaction evidence="1">
        <text>ATP + protein L-histidine = ADP + protein N-phospho-L-histidine.</text>
        <dbReference type="EC" id="2.7.13.3"/>
    </reaction>
</comment>
<dbReference type="InterPro" id="IPR003661">
    <property type="entry name" value="HisK_dim/P_dom"/>
</dbReference>
<dbReference type="InterPro" id="IPR003594">
    <property type="entry name" value="HATPase_dom"/>
</dbReference>
<dbReference type="Pfam" id="PF07696">
    <property type="entry name" value="7TMR-DISMED2"/>
    <property type="match status" value="1"/>
</dbReference>
<protein>
    <recommendedName>
        <fullName evidence="2">histidine kinase</fullName>
        <ecNumber evidence="2">2.7.13.3</ecNumber>
    </recommendedName>
</protein>
<feature type="transmembrane region" description="Helical" evidence="4">
    <location>
        <begin position="306"/>
        <end position="327"/>
    </location>
</feature>
<evidence type="ECO:0000256" key="3">
    <source>
        <dbReference type="ARBA" id="ARBA00022553"/>
    </source>
</evidence>
<feature type="domain" description="Histidine kinase" evidence="6">
    <location>
        <begin position="418"/>
        <end position="630"/>
    </location>
</feature>
<keyword evidence="7" id="KW-0418">Kinase</keyword>
<dbReference type="InterPro" id="IPR011622">
    <property type="entry name" value="7TMR_DISM_rcpt_extracell_dom2"/>
</dbReference>
<keyword evidence="3" id="KW-0597">Phosphoprotein</keyword>
<dbReference type="GO" id="GO:0000155">
    <property type="term" value="F:phosphorelay sensor kinase activity"/>
    <property type="evidence" value="ECO:0007669"/>
    <property type="project" value="InterPro"/>
</dbReference>
<dbReference type="SUPFAM" id="SSF47384">
    <property type="entry name" value="Homodimeric domain of signal transducing histidine kinase"/>
    <property type="match status" value="1"/>
</dbReference>
<keyword evidence="5" id="KW-0732">Signal</keyword>
<dbReference type="EMBL" id="CP044205">
    <property type="protein sequence ID" value="QFY42388.1"/>
    <property type="molecule type" value="Genomic_DNA"/>
</dbReference>
<feature type="transmembrane region" description="Helical" evidence="4">
    <location>
        <begin position="280"/>
        <end position="300"/>
    </location>
</feature>
<dbReference type="SMART" id="SM00387">
    <property type="entry name" value="HATPase_c"/>
    <property type="match status" value="1"/>
</dbReference>
<dbReference type="PRINTS" id="PR00344">
    <property type="entry name" value="BCTRLSENSOR"/>
</dbReference>
<dbReference type="InterPro" id="IPR005467">
    <property type="entry name" value="His_kinase_dom"/>
</dbReference>
<evidence type="ECO:0000256" key="2">
    <source>
        <dbReference type="ARBA" id="ARBA00012438"/>
    </source>
</evidence>
<dbReference type="InParanoid" id="A0A5Q0BJQ2"/>
<feature type="transmembrane region" description="Helical" evidence="4">
    <location>
        <begin position="366"/>
        <end position="386"/>
    </location>
</feature>
<keyword evidence="4" id="KW-0472">Membrane</keyword>
<feature type="chain" id="PRO_5024882916" description="histidine kinase" evidence="5">
    <location>
        <begin position="24"/>
        <end position="630"/>
    </location>
</feature>
<dbReference type="SMART" id="SM00388">
    <property type="entry name" value="HisKA"/>
    <property type="match status" value="1"/>
</dbReference>
<dbReference type="Proteomes" id="UP000325755">
    <property type="component" value="Chromosome"/>
</dbReference>
<feature type="transmembrane region" description="Helical" evidence="4">
    <location>
        <begin position="334"/>
        <end position="354"/>
    </location>
</feature>
<dbReference type="CDD" id="cd00075">
    <property type="entry name" value="HATPase"/>
    <property type="match status" value="1"/>
</dbReference>
<evidence type="ECO:0000313" key="8">
    <source>
        <dbReference type="Proteomes" id="UP000325755"/>
    </source>
</evidence>
<organism evidence="7 8">
    <name type="scientific">Candidatus Methylospira mobilis</name>
    <dbReference type="NCBI Taxonomy" id="1808979"/>
    <lineage>
        <taxon>Bacteria</taxon>
        <taxon>Pseudomonadati</taxon>
        <taxon>Pseudomonadota</taxon>
        <taxon>Gammaproteobacteria</taxon>
        <taxon>Methylococcales</taxon>
        <taxon>Methylococcaceae</taxon>
        <taxon>Candidatus Methylospira</taxon>
    </lineage>
</organism>
<dbReference type="Pfam" id="PF02518">
    <property type="entry name" value="HATPase_c"/>
    <property type="match status" value="1"/>
</dbReference>
<dbReference type="Gene3D" id="2.60.40.2380">
    <property type="match status" value="1"/>
</dbReference>
<dbReference type="Gene3D" id="3.30.565.10">
    <property type="entry name" value="Histidine kinase-like ATPase, C-terminal domain"/>
    <property type="match status" value="1"/>
</dbReference>
<evidence type="ECO:0000313" key="7">
    <source>
        <dbReference type="EMBL" id="QFY42388.1"/>
    </source>
</evidence>
<dbReference type="RefSeq" id="WP_153248368.1">
    <property type="nucleotide sequence ID" value="NZ_CP044205.1"/>
</dbReference>
<evidence type="ECO:0000259" key="6">
    <source>
        <dbReference type="PROSITE" id="PS50109"/>
    </source>
</evidence>
<dbReference type="InterPro" id="IPR011623">
    <property type="entry name" value="7TMR_DISM_rcpt_extracell_dom1"/>
</dbReference>
<dbReference type="EC" id="2.7.13.3" evidence="2"/>
<evidence type="ECO:0000256" key="4">
    <source>
        <dbReference type="SAM" id="Phobius"/>
    </source>
</evidence>
<keyword evidence="8" id="KW-1185">Reference proteome</keyword>
<keyword evidence="7" id="KW-0808">Transferase</keyword>
<dbReference type="CDD" id="cd00082">
    <property type="entry name" value="HisKA"/>
    <property type="match status" value="1"/>
</dbReference>
<dbReference type="SUPFAM" id="SSF55874">
    <property type="entry name" value="ATPase domain of HSP90 chaperone/DNA topoisomerase II/histidine kinase"/>
    <property type="match status" value="1"/>
</dbReference>
<dbReference type="Pfam" id="PF00512">
    <property type="entry name" value="HisKA"/>
    <property type="match status" value="1"/>
</dbReference>
<feature type="signal peptide" evidence="5">
    <location>
        <begin position="1"/>
        <end position="23"/>
    </location>
</feature>
<dbReference type="KEGG" id="mmob:F6R98_06895"/>
<dbReference type="PROSITE" id="PS50109">
    <property type="entry name" value="HIS_KIN"/>
    <property type="match status" value="1"/>
</dbReference>
<dbReference type="PANTHER" id="PTHR43547:SF2">
    <property type="entry name" value="HYBRID SIGNAL TRANSDUCTION HISTIDINE KINASE C"/>
    <property type="match status" value="1"/>
</dbReference>
<dbReference type="Pfam" id="PF07695">
    <property type="entry name" value="7TMR-DISM_7TM"/>
    <property type="match status" value="1"/>
</dbReference>
<dbReference type="AlphaFoldDB" id="A0A5Q0BJQ2"/>
<dbReference type="InterPro" id="IPR036097">
    <property type="entry name" value="HisK_dim/P_sf"/>
</dbReference>
<dbReference type="Gene3D" id="1.10.287.130">
    <property type="match status" value="1"/>
</dbReference>
<sequence>MKTLWSLLLWVSLLAATLDTVSAEEPPLVLSSGSRHASLAGHMALYVDAQGTLPFEEATQAEYTPLAVARSAGYTPDTHWYRFTLIRSDDAAHDWILALGMATLDDVRIWVVAPGTPIRQYRLGDHIAYEQRPLKTRLFTLPLEMKAGGPVTVYVRVSSIGAINFSAEIWQPADFITNETRANFYSGLYFGILLIIIVIFLLIGAWLRDVSMVIYAAYVGSLFMLHLGMYGYTAVVFAPQSPWANDAIVGGGAAAGLGLTTLLWRYLLDLKNNFPSIDRLYRVITVCCVCALPFAASSYYRVIASTMILVSMGITFINLVLVIKLWLRQRKIELLIYFFAFVVANMGIRTYMAMMMGWLPNNVLTVHAYQTSAMIQVLVISLGLAMRIRKIQYDKMFAEQLVAVTDQRMSEQRRFVAMLSHEFRNPLAAIDRAAQMLRIKLPDMAQPEAGRVENIRSHAAALSTLVDNLLMSEALDHKALAIAREHCAIRPLLEDVIQTLGETPGVRVMLTVTPPDAAFSLDPTLMGMAVGNLLDNALRYSPQEAPVELSAMLDANGLLIQVTDHGSGMSKAEFSMLGMPYYRGASSSGQKGSGLGFHFSRKVVDAHGGNLQALACPEGGMKVVLRLSHK</sequence>